<feature type="non-terminal residue" evidence="1">
    <location>
        <position position="1"/>
    </location>
</feature>
<sequence length="149" mass="16380">MNKKPLAVITTFGGINASGRTSYYIGYKNLIFDSLDQKNQFEVLRDLAVAQGKITSTGKRWETSSGDSIDLKSYLKKNCEAIRADTMIRKIDRELYDPEGIILDQIQASAAGQLPSGFDPGNSYPSRQHPKAIQMTVFGMSDALGQLGI</sequence>
<evidence type="ECO:0008006" key="2">
    <source>
        <dbReference type="Google" id="ProtNLM"/>
    </source>
</evidence>
<reference evidence="1" key="1">
    <citation type="submission" date="2018-05" db="EMBL/GenBank/DDBJ databases">
        <authorList>
            <person name="Lanie J.A."/>
            <person name="Ng W.-L."/>
            <person name="Kazmierczak K.M."/>
            <person name="Andrzejewski T.M."/>
            <person name="Davidsen T.M."/>
            <person name="Wayne K.J."/>
            <person name="Tettelin H."/>
            <person name="Glass J.I."/>
            <person name="Rusch D."/>
            <person name="Podicherti R."/>
            <person name="Tsui H.-C.T."/>
            <person name="Winkler M.E."/>
        </authorList>
    </citation>
    <scope>NUCLEOTIDE SEQUENCE</scope>
</reference>
<protein>
    <recommendedName>
        <fullName evidence="2">Beta-ketoacyl synthase N-terminal domain-containing protein</fullName>
    </recommendedName>
</protein>
<evidence type="ECO:0000313" key="1">
    <source>
        <dbReference type="EMBL" id="SVC79090.1"/>
    </source>
</evidence>
<organism evidence="1">
    <name type="scientific">marine metagenome</name>
    <dbReference type="NCBI Taxonomy" id="408172"/>
    <lineage>
        <taxon>unclassified sequences</taxon>
        <taxon>metagenomes</taxon>
        <taxon>ecological metagenomes</taxon>
    </lineage>
</organism>
<accession>A0A382Q284</accession>
<proteinExistence type="predicted"/>
<dbReference type="EMBL" id="UINC01111115">
    <property type="protein sequence ID" value="SVC79090.1"/>
    <property type="molecule type" value="Genomic_DNA"/>
</dbReference>
<feature type="non-terminal residue" evidence="1">
    <location>
        <position position="149"/>
    </location>
</feature>
<dbReference type="AlphaFoldDB" id="A0A382Q284"/>
<name>A0A382Q284_9ZZZZ</name>
<gene>
    <name evidence="1" type="ORF">METZ01_LOCUS331944</name>
</gene>